<dbReference type="InterPro" id="IPR031778">
    <property type="entry name" value="Sortilin_N"/>
</dbReference>
<dbReference type="SUPFAM" id="SSF110296">
    <property type="entry name" value="Oligoxyloglucan reducing end-specific cellobiohydrolase"/>
    <property type="match status" value="1"/>
</dbReference>
<evidence type="ECO:0000256" key="2">
    <source>
        <dbReference type="ARBA" id="ARBA00010818"/>
    </source>
</evidence>
<evidence type="ECO:0000256" key="5">
    <source>
        <dbReference type="ARBA" id="ARBA00022737"/>
    </source>
</evidence>
<evidence type="ECO:0000259" key="12">
    <source>
        <dbReference type="PROSITE" id="PS50093"/>
    </source>
</evidence>
<dbReference type="Proteomes" id="UP000265120">
    <property type="component" value="Chromosome 12"/>
</dbReference>
<dbReference type="InterPro" id="IPR013783">
    <property type="entry name" value="Ig-like_fold"/>
</dbReference>
<accession>A0A3P8WD94</accession>
<evidence type="ECO:0000256" key="7">
    <source>
        <dbReference type="ARBA" id="ARBA00023136"/>
    </source>
</evidence>
<organism evidence="13 14">
    <name type="scientific">Cynoglossus semilaevis</name>
    <name type="common">Tongue sole</name>
    <dbReference type="NCBI Taxonomy" id="244447"/>
    <lineage>
        <taxon>Eukaryota</taxon>
        <taxon>Metazoa</taxon>
        <taxon>Chordata</taxon>
        <taxon>Craniata</taxon>
        <taxon>Vertebrata</taxon>
        <taxon>Euteleostomi</taxon>
        <taxon>Actinopterygii</taxon>
        <taxon>Neopterygii</taxon>
        <taxon>Teleostei</taxon>
        <taxon>Neoteleostei</taxon>
        <taxon>Acanthomorphata</taxon>
        <taxon>Carangaria</taxon>
        <taxon>Pleuronectiformes</taxon>
        <taxon>Pleuronectoidei</taxon>
        <taxon>Cynoglossidae</taxon>
        <taxon>Cynoglossinae</taxon>
        <taxon>Cynoglossus</taxon>
    </lineage>
</organism>
<dbReference type="OMA" id="AYSHDNK"/>
<evidence type="ECO:0000256" key="9">
    <source>
        <dbReference type="SAM" id="MobiDB-lite"/>
    </source>
</evidence>
<dbReference type="STRING" id="244447.ENSCSEP00000024659"/>
<protein>
    <submittedName>
        <fullName evidence="13">Sortilin related VPS10 domain containing receptor 3b</fullName>
    </submittedName>
</protein>
<name>A0A3P8WD94_CYNSE</name>
<feature type="region of interest" description="Disordered" evidence="9">
    <location>
        <begin position="152"/>
        <end position="176"/>
    </location>
</feature>
<keyword evidence="7 10" id="KW-0472">Membrane</keyword>
<feature type="compositionally biased region" description="Basic and acidic residues" evidence="9">
    <location>
        <begin position="157"/>
        <end position="167"/>
    </location>
</feature>
<dbReference type="AlphaFoldDB" id="A0A3P8WD94"/>
<evidence type="ECO:0000256" key="6">
    <source>
        <dbReference type="ARBA" id="ARBA00022989"/>
    </source>
</evidence>
<reference evidence="13" key="3">
    <citation type="submission" date="2025-09" db="UniProtKB">
        <authorList>
            <consortium name="Ensembl"/>
        </authorList>
    </citation>
    <scope>IDENTIFICATION</scope>
</reference>
<dbReference type="InterPro" id="IPR006581">
    <property type="entry name" value="VPS10"/>
</dbReference>
<dbReference type="InterPro" id="IPR050310">
    <property type="entry name" value="VPS10-sortilin"/>
</dbReference>
<dbReference type="KEGG" id="csem:103387670"/>
<feature type="signal peptide" evidence="11">
    <location>
        <begin position="1"/>
        <end position="27"/>
    </location>
</feature>
<feature type="region of interest" description="Disordered" evidence="9">
    <location>
        <begin position="68"/>
        <end position="99"/>
    </location>
</feature>
<dbReference type="FunFam" id="2.10.70.80:FF:000001">
    <property type="entry name" value="Sortilin-related VPS10 domain-containing receptor 1"/>
    <property type="match status" value="1"/>
</dbReference>
<dbReference type="InParanoid" id="A0A3P8WD94"/>
<dbReference type="Gene3D" id="2.10.70.80">
    <property type="match status" value="1"/>
</dbReference>
<comment type="subcellular location">
    <subcellularLocation>
        <location evidence="1">Membrane</location>
        <topology evidence="1">Single-pass type I membrane protein</topology>
    </subcellularLocation>
</comment>
<dbReference type="PROSITE" id="PS50093">
    <property type="entry name" value="PKD"/>
    <property type="match status" value="1"/>
</dbReference>
<dbReference type="InterPro" id="IPR000601">
    <property type="entry name" value="PKD_dom"/>
</dbReference>
<keyword evidence="8" id="KW-0325">Glycoprotein</keyword>
<keyword evidence="5" id="KW-0677">Repeat</keyword>
<dbReference type="GeneTree" id="ENSGT01030000234563"/>
<evidence type="ECO:0000256" key="10">
    <source>
        <dbReference type="SAM" id="Phobius"/>
    </source>
</evidence>
<comment type="similarity">
    <text evidence="2">Belongs to the VPS10-related sortilin family. SORCS subfamily.</text>
</comment>
<dbReference type="Gene3D" id="2.130.10.10">
    <property type="entry name" value="YVTN repeat-like/Quinoprotein amine dehydrogenase"/>
    <property type="match status" value="1"/>
</dbReference>
<dbReference type="SUPFAM" id="SSF49299">
    <property type="entry name" value="PKD domain"/>
    <property type="match status" value="2"/>
</dbReference>
<dbReference type="GO" id="GO:0016020">
    <property type="term" value="C:membrane"/>
    <property type="evidence" value="ECO:0007669"/>
    <property type="project" value="UniProtKB-SubCell"/>
</dbReference>
<feature type="domain" description="PKD" evidence="12">
    <location>
        <begin position="847"/>
        <end position="899"/>
    </location>
</feature>
<dbReference type="SMART" id="SM00602">
    <property type="entry name" value="VPS10"/>
    <property type="match status" value="1"/>
</dbReference>
<dbReference type="InterPro" id="IPR022409">
    <property type="entry name" value="PKD/Chitinase_dom"/>
</dbReference>
<dbReference type="PANTHER" id="PTHR12106">
    <property type="entry name" value="SORTILIN RELATED"/>
    <property type="match status" value="1"/>
</dbReference>
<evidence type="ECO:0000313" key="13">
    <source>
        <dbReference type="Ensembl" id="ENSCSEP00000024659.1"/>
    </source>
</evidence>
<evidence type="ECO:0000256" key="1">
    <source>
        <dbReference type="ARBA" id="ARBA00004479"/>
    </source>
</evidence>
<evidence type="ECO:0000256" key="11">
    <source>
        <dbReference type="SAM" id="SignalP"/>
    </source>
</evidence>
<reference evidence="13" key="2">
    <citation type="submission" date="2025-08" db="UniProtKB">
        <authorList>
            <consortium name="Ensembl"/>
        </authorList>
    </citation>
    <scope>IDENTIFICATION</scope>
</reference>
<evidence type="ECO:0000313" key="14">
    <source>
        <dbReference type="Proteomes" id="UP000265120"/>
    </source>
</evidence>
<dbReference type="Gene3D" id="2.60.40.10">
    <property type="entry name" value="Immunoglobulins"/>
    <property type="match status" value="1"/>
</dbReference>
<dbReference type="Ensembl" id="ENSCSET00000024991.1">
    <property type="protein sequence ID" value="ENSCSEP00000024659.1"/>
    <property type="gene ID" value="ENSCSEG00000015752.1"/>
</dbReference>
<evidence type="ECO:0000256" key="3">
    <source>
        <dbReference type="ARBA" id="ARBA00022692"/>
    </source>
</evidence>
<keyword evidence="3 10" id="KW-0812">Transmembrane</keyword>
<keyword evidence="14" id="KW-1185">Reference proteome</keyword>
<keyword evidence="6 10" id="KW-1133">Transmembrane helix</keyword>
<dbReference type="Pfam" id="PF15901">
    <property type="entry name" value="Sortilin_C"/>
    <property type="match status" value="1"/>
</dbReference>
<dbReference type="FunFam" id="2.60.40.10:FF:000083">
    <property type="entry name" value="Sortilin-related VPS10 domain containing receptor 2"/>
    <property type="match status" value="1"/>
</dbReference>
<feature type="transmembrane region" description="Helical" evidence="10">
    <location>
        <begin position="1122"/>
        <end position="1140"/>
    </location>
</feature>
<dbReference type="Pfam" id="PF00801">
    <property type="entry name" value="PKD"/>
    <property type="match status" value="1"/>
</dbReference>
<dbReference type="Pfam" id="PF15902">
    <property type="entry name" value="Sortilin-Vps10"/>
    <property type="match status" value="1"/>
</dbReference>
<sequence>MGLRSFWTFSLLAPLVLLFHHKFVAQAEISSQRANDRLRVVPLAPRVRPETTDVNDSIKIDTNGTKVFNANETDPGDGFNGRSGEAPAGTTNYPETLDEKYGSFHQGRSVAKYYSRNKAKRSVAAAYGDSVDRSSSGGAQTRDRFVEAVHGVSTSRAEYRRSGDEARGSNPRPNEPYLDTSTFALSGDSAHNQAMVHWSGHNSSVILILTKLYDFNLGAVTESSLWRSTDYGSTYNKLNDRVGSRTVLSFLYVCPTNKQKIMVLSDPEVESAVLISSDEGASFEKHPVNFNILSLLFHPTQENWILAYSHDNKLYSSMDFGRKWMLVHDNVMPGRFYWAVMGLDKESDVVHIETRIAKGRAWYVKCRAQRCTEGNRQYLFPGDVDTNSLVVQDEYVFTQVTKVGRPSYFVSYMRESFRQMQLPKYCLPKDMHIISTDEKQVFAAVQEWNQNNTYSLYISDSPGVYFTLSLENLRTSRGAAGNLLVDFYKVEGINGMYLANKLLDNHIKTFITYDKGQTWALLPAPTSDVAGNNLHCILPFCSLHLHLEMSENPYTSGPITSKKSVPGIIVATGNIGTELSSTNLGMFITSDAGNSWRQIFDEEHNIWFLDNGGALLAVLHAPSPIRHLWVSLDEGKKWDRHSFSLSPLYVDGVLMEPEADNHILTFFGHFGHRSEWQLIKIDYMGLFSRRCMDGDYQTWHLHNKGELCVMGEKQTFMKRMPGNRCMLAQDYSRIYSSEPCLCTAFDFECDYGWERQTDGKCSPAFWFNPNGATKSCSSSQSFLNSTGYRKVLSNNCKEAGKNVFSPRRQACQSRPPQGLRLSTSQGELSAPVGSNVTFMVYLDQGDSPGTSIHLDFGDGIKIIYSNLSRTDDGIKHIYRTTGIYRVTATAENSQGSDRTTMFLHITSPVERVYLSIPIVAIRGKEANLTAVVWPSHSRTLTFFWWFDNSSEPIITLEGSISYTFQREGKNKVTVQVASGSNVLQDSKVITVKETFRSLLLSFSPALDEHNPDISEWREDIGRVVRTALSQVSGVTEKQLLVSLYPGLPTTAELFILPDEHLSTEHKRGREETLDMISDIFVTALNQGLIQFELKADVRIVVYMTQQTLAPLVDSNSIHSGSAMLMLLTVVLIGVAAFFIYKFKRKIPWIHVQAEDSQEKDPEVISTVGQNDNMSKVKLSEFPSPKELVVKDLEPRSRVHTGGIGRNMERIVTREFPNCTNV</sequence>
<dbReference type="InterPro" id="IPR031777">
    <property type="entry name" value="Sortilin_C"/>
</dbReference>
<evidence type="ECO:0000256" key="4">
    <source>
        <dbReference type="ARBA" id="ARBA00022729"/>
    </source>
</evidence>
<dbReference type="InterPro" id="IPR015943">
    <property type="entry name" value="WD40/YVTN_repeat-like_dom_sf"/>
</dbReference>
<dbReference type="PANTHER" id="PTHR12106:SF10">
    <property type="entry name" value="VPS10 DOMAIN-CONTAINING RECEPTOR SORCS3"/>
    <property type="match status" value="1"/>
</dbReference>
<dbReference type="InterPro" id="IPR035986">
    <property type="entry name" value="PKD_dom_sf"/>
</dbReference>
<evidence type="ECO:0000256" key="8">
    <source>
        <dbReference type="ARBA" id="ARBA00023180"/>
    </source>
</evidence>
<keyword evidence="4 11" id="KW-0732">Signal</keyword>
<dbReference type="Gene3D" id="3.30.60.270">
    <property type="match status" value="1"/>
</dbReference>
<dbReference type="CDD" id="cd00146">
    <property type="entry name" value="PKD"/>
    <property type="match status" value="1"/>
</dbReference>
<dbReference type="SMART" id="SM00089">
    <property type="entry name" value="PKD"/>
    <property type="match status" value="1"/>
</dbReference>
<feature type="chain" id="PRO_5018033745" evidence="11">
    <location>
        <begin position="28"/>
        <end position="1221"/>
    </location>
</feature>
<proteinExistence type="inferred from homology"/>
<reference evidence="13 14" key="1">
    <citation type="journal article" date="2014" name="Nat. Genet.">
        <title>Whole-genome sequence of a flatfish provides insights into ZW sex chromosome evolution and adaptation to a benthic lifestyle.</title>
        <authorList>
            <person name="Chen S."/>
            <person name="Zhang G."/>
            <person name="Shao C."/>
            <person name="Huang Q."/>
            <person name="Liu G."/>
            <person name="Zhang P."/>
            <person name="Song W."/>
            <person name="An N."/>
            <person name="Chalopin D."/>
            <person name="Volff J.N."/>
            <person name="Hong Y."/>
            <person name="Li Q."/>
            <person name="Sha Z."/>
            <person name="Zhou H."/>
            <person name="Xie M."/>
            <person name="Yu Q."/>
            <person name="Liu Y."/>
            <person name="Xiang H."/>
            <person name="Wang N."/>
            <person name="Wu K."/>
            <person name="Yang C."/>
            <person name="Zhou Q."/>
            <person name="Liao X."/>
            <person name="Yang L."/>
            <person name="Hu Q."/>
            <person name="Zhang J."/>
            <person name="Meng L."/>
            <person name="Jin L."/>
            <person name="Tian Y."/>
            <person name="Lian J."/>
            <person name="Yang J."/>
            <person name="Miao G."/>
            <person name="Liu S."/>
            <person name="Liang Z."/>
            <person name="Yan F."/>
            <person name="Li Y."/>
            <person name="Sun B."/>
            <person name="Zhang H."/>
            <person name="Zhang J."/>
            <person name="Zhu Y."/>
            <person name="Du M."/>
            <person name="Zhao Y."/>
            <person name="Schartl M."/>
            <person name="Tang Q."/>
            <person name="Wang J."/>
        </authorList>
    </citation>
    <scope>NUCLEOTIDE SEQUENCE</scope>
</reference>